<sequence length="233" mass="23825">METTTVVLLPGTGSDASFVERAFGAAVTDLGWSLRVIEPEPADVVGGYERALDHVRGTVRGEVIVGGVSLGAAVAARWALDHPGAAQGAILAMPAWTGSPGNSPAAVGAAATAATLRALGLDASVAAMAQSSPRWLAEALTRSWRAQWPQLPTALDDAARYVAPTLDDLRSLAVPVGVVAATDDPVHPLGVAQDWCAALPTAHLDTFALDVLAAFPSELGRLGVRALRRATGG</sequence>
<dbReference type="Gene3D" id="3.40.50.1820">
    <property type="entry name" value="alpha/beta hydrolase"/>
    <property type="match status" value="1"/>
</dbReference>
<comment type="caution">
    <text evidence="2">The sequence shown here is derived from an EMBL/GenBank/DDBJ whole genome shotgun (WGS) entry which is preliminary data.</text>
</comment>
<evidence type="ECO:0000259" key="1">
    <source>
        <dbReference type="Pfam" id="PF12146"/>
    </source>
</evidence>
<organism evidence="2 3">
    <name type="scientific">Rhodococcoides corynebacterioides</name>
    <dbReference type="NCBI Taxonomy" id="53972"/>
    <lineage>
        <taxon>Bacteria</taxon>
        <taxon>Bacillati</taxon>
        <taxon>Actinomycetota</taxon>
        <taxon>Actinomycetes</taxon>
        <taxon>Mycobacteriales</taxon>
        <taxon>Nocardiaceae</taxon>
        <taxon>Rhodococcoides</taxon>
    </lineage>
</organism>
<accession>A0ABS2KS96</accession>
<feature type="domain" description="Serine aminopeptidase S33" evidence="1">
    <location>
        <begin position="42"/>
        <end position="202"/>
    </location>
</feature>
<proteinExistence type="predicted"/>
<evidence type="ECO:0000313" key="3">
    <source>
        <dbReference type="Proteomes" id="UP000703038"/>
    </source>
</evidence>
<dbReference type="EMBL" id="JAFBBK010000001">
    <property type="protein sequence ID" value="MBM7414784.1"/>
    <property type="molecule type" value="Genomic_DNA"/>
</dbReference>
<gene>
    <name evidence="2" type="ORF">JOE42_001517</name>
</gene>
<evidence type="ECO:0000313" key="2">
    <source>
        <dbReference type="EMBL" id="MBM7414784.1"/>
    </source>
</evidence>
<keyword evidence="3" id="KW-1185">Reference proteome</keyword>
<dbReference type="InterPro" id="IPR029058">
    <property type="entry name" value="AB_hydrolase_fold"/>
</dbReference>
<dbReference type="Pfam" id="PF12146">
    <property type="entry name" value="Hydrolase_4"/>
    <property type="match status" value="1"/>
</dbReference>
<dbReference type="SUPFAM" id="SSF53474">
    <property type="entry name" value="alpha/beta-Hydrolases"/>
    <property type="match status" value="1"/>
</dbReference>
<dbReference type="Proteomes" id="UP000703038">
    <property type="component" value="Unassembled WGS sequence"/>
</dbReference>
<reference evidence="2 3" key="1">
    <citation type="submission" date="2021-01" db="EMBL/GenBank/DDBJ databases">
        <title>Genomics of switchgrass bacterial isolates.</title>
        <authorList>
            <person name="Shade A."/>
        </authorList>
    </citation>
    <scope>NUCLEOTIDE SEQUENCE [LARGE SCALE GENOMIC DNA]</scope>
    <source>
        <strain evidence="2 3">PvP111</strain>
    </source>
</reference>
<protein>
    <submittedName>
        <fullName evidence="2">Pimeloyl-ACP methyl ester carboxylesterase</fullName>
    </submittedName>
</protein>
<name>A0ABS2KS96_9NOCA</name>
<dbReference type="InterPro" id="IPR022742">
    <property type="entry name" value="Hydrolase_4"/>
</dbReference>